<protein>
    <submittedName>
        <fullName evidence="1">Uncharacterized protein</fullName>
    </submittedName>
</protein>
<keyword evidence="2" id="KW-1185">Reference proteome</keyword>
<accession>M7BYU9</accession>
<reference evidence="2" key="1">
    <citation type="journal article" date="2013" name="Nat. Genet.">
        <title>The draft genomes of soft-shell turtle and green sea turtle yield insights into the development and evolution of the turtle-specific body plan.</title>
        <authorList>
            <person name="Wang Z."/>
            <person name="Pascual-Anaya J."/>
            <person name="Zadissa A."/>
            <person name="Li W."/>
            <person name="Niimura Y."/>
            <person name="Huang Z."/>
            <person name="Li C."/>
            <person name="White S."/>
            <person name="Xiong Z."/>
            <person name="Fang D."/>
            <person name="Wang B."/>
            <person name="Ming Y."/>
            <person name="Chen Y."/>
            <person name="Zheng Y."/>
            <person name="Kuraku S."/>
            <person name="Pignatelli M."/>
            <person name="Herrero J."/>
            <person name="Beal K."/>
            <person name="Nozawa M."/>
            <person name="Li Q."/>
            <person name="Wang J."/>
            <person name="Zhang H."/>
            <person name="Yu L."/>
            <person name="Shigenobu S."/>
            <person name="Wang J."/>
            <person name="Liu J."/>
            <person name="Flicek P."/>
            <person name="Searle S."/>
            <person name="Wang J."/>
            <person name="Kuratani S."/>
            <person name="Yin Y."/>
            <person name="Aken B."/>
            <person name="Zhang G."/>
            <person name="Irie N."/>
        </authorList>
    </citation>
    <scope>NUCLEOTIDE SEQUENCE [LARGE SCALE GENOMIC DNA]</scope>
</reference>
<evidence type="ECO:0000313" key="1">
    <source>
        <dbReference type="EMBL" id="EMP42384.1"/>
    </source>
</evidence>
<organism evidence="1 2">
    <name type="scientific">Chelonia mydas</name>
    <name type="common">Green sea-turtle</name>
    <name type="synonym">Chelonia agassizi</name>
    <dbReference type="NCBI Taxonomy" id="8469"/>
    <lineage>
        <taxon>Eukaryota</taxon>
        <taxon>Metazoa</taxon>
        <taxon>Chordata</taxon>
        <taxon>Craniata</taxon>
        <taxon>Vertebrata</taxon>
        <taxon>Euteleostomi</taxon>
        <taxon>Archelosauria</taxon>
        <taxon>Testudinata</taxon>
        <taxon>Testudines</taxon>
        <taxon>Cryptodira</taxon>
        <taxon>Durocryptodira</taxon>
        <taxon>Americhelydia</taxon>
        <taxon>Chelonioidea</taxon>
        <taxon>Cheloniidae</taxon>
        <taxon>Chelonia</taxon>
    </lineage>
</organism>
<dbReference type="EMBL" id="KB474189">
    <property type="protein sequence ID" value="EMP42384.1"/>
    <property type="molecule type" value="Genomic_DNA"/>
</dbReference>
<proteinExistence type="predicted"/>
<evidence type="ECO:0000313" key="2">
    <source>
        <dbReference type="Proteomes" id="UP000031443"/>
    </source>
</evidence>
<dbReference type="AlphaFoldDB" id="M7BYU9"/>
<dbReference type="Proteomes" id="UP000031443">
    <property type="component" value="Unassembled WGS sequence"/>
</dbReference>
<gene>
    <name evidence="1" type="ORF">UY3_00320</name>
</gene>
<name>M7BYU9_CHEMY</name>
<sequence>MCCDMEHDNRTILLADEIDKADSKMYISIEIEQCHSKAKAVWLPFSQALLFDQRFSCLVVVSVDGGGRRRKSMANISPFYHVLSSLLALPPSFRVRNGSSQIESGEVLQSNAFWNQQNQDSAFCHTSSIRGPRTVHGNPCSDGITYAPLRPAM</sequence>